<feature type="region of interest" description="Disordered" evidence="1">
    <location>
        <begin position="1189"/>
        <end position="1268"/>
    </location>
</feature>
<name>A0A7J6P3A8_PEROL</name>
<feature type="compositionally biased region" description="Polar residues" evidence="1">
    <location>
        <begin position="1159"/>
        <end position="1170"/>
    </location>
</feature>
<evidence type="ECO:0000313" key="4">
    <source>
        <dbReference type="Proteomes" id="UP000541610"/>
    </source>
</evidence>
<evidence type="ECO:0000256" key="1">
    <source>
        <dbReference type="SAM" id="MobiDB-lite"/>
    </source>
</evidence>
<feature type="chain" id="PRO_5029580574" evidence="2">
    <location>
        <begin position="35"/>
        <end position="1485"/>
    </location>
</feature>
<dbReference type="EMBL" id="JABANP010000096">
    <property type="protein sequence ID" value="KAF4690582.1"/>
    <property type="molecule type" value="Genomic_DNA"/>
</dbReference>
<reference evidence="3 4" key="1">
    <citation type="submission" date="2020-04" db="EMBL/GenBank/DDBJ databases">
        <title>Perkinsus olseni comparative genomics.</title>
        <authorList>
            <person name="Bogema D.R."/>
        </authorList>
    </citation>
    <scope>NUCLEOTIDE SEQUENCE [LARGE SCALE GENOMIC DNA]</scope>
    <source>
        <strain evidence="3">00978-12</strain>
    </source>
</reference>
<feature type="signal peptide" evidence="2">
    <location>
        <begin position="1"/>
        <end position="34"/>
    </location>
</feature>
<accession>A0A7J6P3A8</accession>
<feature type="compositionally biased region" description="Low complexity" evidence="1">
    <location>
        <begin position="1233"/>
        <end position="1244"/>
    </location>
</feature>
<feature type="compositionally biased region" description="Low complexity" evidence="1">
    <location>
        <begin position="1189"/>
        <end position="1200"/>
    </location>
</feature>
<sequence>MIDFMDLPLHLRRFLLTWWLLILVTFTSIYEVNGGPPRHEPAKLLFEPGTVDFGLTPDLSVQRRSVVVTNAGRQDIILVDAELSNPENDITITDDDGDSFPIRLGRRQKVTLQLQLVPSFSALDKVNLARADPSAPIIVRSRMVTTTVRFISAASAVSDPLFIRYKKAQWGLQPLQVSYSQADESPWVSVTLTNPQATSPLTITRIVERRRREGATTRTVSILAAPGTSWPLAIPPGSTVSVAKVKSLSTVPGSHITQLIVEGEDSIIGILPFKTDIRPVDGLHFNPPVIDFGSRRPDDFFSPEVELRAQYSGVLAEAVEITAVTYEASDVANGVPIEVKPEMPDSRAPLTVTKEEQYELVATVRLAIPRILRGVAELDGILLVHTNLTPSPIRLGLTGRVSSRLPLVYYPGGEIRMQYWPEDGLTTRQDGIQLSSEWGIFQVNKVEVRMAGVSRIIKAEVIPATPRQSPTIRITVDHSPSLLEALGREDRMSLFSRPVVLAVQSIEGRLVPIPLRLYTGRLSFSMQIGEEQGAPESPRFGWFYDDGGEESYYHSTAVVGDKLSLIVMNNNPFDIIILDGIRVYSDGRTVLKEDLLIPADTTLLVPIVLDGMPERNITIKARTSRGQSLNLTVQLSWTRPPTTASLGRDIQIRLDGENDEYTLVAEYSSDEGSLVPSGVREIRSKDTRLEFTPFLDEATDGVLARGRFHPERVPVELDMFSEDGVEVLASGSLEAQRLESLARSYTLREVNGSAGELWNDITILADDWEYTLRTPWIYQKQQQQRPSILAPYQGELIALRLAPLGGCRSAKVSMMNPLKDAPIEVRVKYIASDAELSLDSSGKGEVSIPAIRFCRLDSAARNGVVYILNNYTVIEALPFDIPSISQPVDDVDEVPVATTVDVPIPPIPIVEYLREAPLSFRLHLISSIAAASAEDVVFLSMVNIPLAIPRAMLEDFNGSVYVRKVEFRGGGCATVDGFKLNTSLCSGGGDAILVDSSNGVLSHDIEIVAPLPRSIFLGEHGSQPRSTPNATLIISIAHDNSYRLEIPIVGVSRGRFVALVESTLKEVIDAWPIGQAKTYLTKKLAAAAGDFNEELGDGMGEARALAEFIELLDQLLNIVVILAITGLASISITWKGSTERRLYKTRQRRIDMIADRRLAQSTSWESTGQPLASPPPLRPELTAFFEATRQRASATAAATKRSTETPADETGNAIDQRSKSVDSVGQQQHHSRQASSSVKHSSSSKGGGHKSGPMSLPVETEEPQPPAAKLRTIQSAVAASMAIQGKPSVLVGEKAGLSRKKKDKGSSILGVAKAKPVVPIDKKKAVKPKRQHGTIKAKVVDRSSITTATLQSDDHVERSRVLTPVPPISPTPAAVPEPVGEEGVDFACDVEAVVKRSDSVTSSLRESAATWEESSSGTADGGDGSSHINTTATTTTVQPFEDPLEAQQLSASLEMLFKQAPVYDFPLLPDEDEASEDLSDVIEEP</sequence>
<dbReference type="OrthoDB" id="459750at2759"/>
<evidence type="ECO:0000256" key="2">
    <source>
        <dbReference type="SAM" id="SignalP"/>
    </source>
</evidence>
<gene>
    <name evidence="3" type="ORF">FOZ60_017191</name>
</gene>
<keyword evidence="2" id="KW-0732">Signal</keyword>
<feature type="region of interest" description="Disordered" evidence="1">
    <location>
        <begin position="1159"/>
        <end position="1178"/>
    </location>
</feature>
<protein>
    <submittedName>
        <fullName evidence="3">Uncharacterized protein</fullName>
    </submittedName>
</protein>
<proteinExistence type="predicted"/>
<evidence type="ECO:0000313" key="3">
    <source>
        <dbReference type="EMBL" id="KAF4690582.1"/>
    </source>
</evidence>
<organism evidence="3 4">
    <name type="scientific">Perkinsus olseni</name>
    <name type="common">Perkinsus atlanticus</name>
    <dbReference type="NCBI Taxonomy" id="32597"/>
    <lineage>
        <taxon>Eukaryota</taxon>
        <taxon>Sar</taxon>
        <taxon>Alveolata</taxon>
        <taxon>Perkinsozoa</taxon>
        <taxon>Perkinsea</taxon>
        <taxon>Perkinsida</taxon>
        <taxon>Perkinsidae</taxon>
        <taxon>Perkinsus</taxon>
    </lineage>
</organism>
<dbReference type="Proteomes" id="UP000541610">
    <property type="component" value="Unassembled WGS sequence"/>
</dbReference>
<comment type="caution">
    <text evidence="3">The sequence shown here is derived from an EMBL/GenBank/DDBJ whole genome shotgun (WGS) entry which is preliminary data.</text>
</comment>
<feature type="region of interest" description="Disordered" evidence="1">
    <location>
        <begin position="1399"/>
        <end position="1446"/>
    </location>
</feature>